<evidence type="ECO:0000313" key="11">
    <source>
        <dbReference type="EMBL" id="RKD75638.1"/>
    </source>
</evidence>
<evidence type="ECO:0000256" key="6">
    <source>
        <dbReference type="ARBA" id="ARBA00022723"/>
    </source>
</evidence>
<evidence type="ECO:0000256" key="7">
    <source>
        <dbReference type="ARBA" id="ARBA00022833"/>
    </source>
</evidence>
<evidence type="ECO:0000256" key="8">
    <source>
        <dbReference type="ARBA" id="ARBA00023239"/>
    </source>
</evidence>
<evidence type="ECO:0000256" key="9">
    <source>
        <dbReference type="ARBA" id="ARBA00031449"/>
    </source>
</evidence>
<comment type="cofactor">
    <cofactor evidence="1">
        <name>Zn(2+)</name>
        <dbReference type="ChEBI" id="CHEBI:29105"/>
    </cofactor>
</comment>
<dbReference type="GO" id="GO:0046872">
    <property type="term" value="F:metal ion binding"/>
    <property type="evidence" value="ECO:0007669"/>
    <property type="project" value="UniProtKB-KW"/>
</dbReference>
<evidence type="ECO:0000256" key="5">
    <source>
        <dbReference type="ARBA" id="ARBA00018141"/>
    </source>
</evidence>
<dbReference type="Gene3D" id="3.30.479.10">
    <property type="entry name" value="6-pyruvoyl tetrahydropterin synthase/QueD"/>
    <property type="match status" value="1"/>
</dbReference>
<evidence type="ECO:0000256" key="10">
    <source>
        <dbReference type="ARBA" id="ARBA00048807"/>
    </source>
</evidence>
<dbReference type="InterPro" id="IPR038418">
    <property type="entry name" value="6-PTP_synth/QueD_sf"/>
</dbReference>
<evidence type="ECO:0000256" key="2">
    <source>
        <dbReference type="ARBA" id="ARBA00005061"/>
    </source>
</evidence>
<keyword evidence="8" id="KW-0456">Lyase</keyword>
<dbReference type="InterPro" id="IPR007115">
    <property type="entry name" value="6-PTP_synth/QueD"/>
</dbReference>
<dbReference type="Pfam" id="PF01242">
    <property type="entry name" value="PTPS"/>
    <property type="match status" value="1"/>
</dbReference>
<dbReference type="PANTHER" id="PTHR12589:SF7">
    <property type="entry name" value="6-PYRUVOYL TETRAHYDROBIOPTERIN SYNTHASE"/>
    <property type="match status" value="1"/>
</dbReference>
<comment type="similarity">
    <text evidence="3">Belongs to the PTPS family. QueD subfamily.</text>
</comment>
<keyword evidence="6" id="KW-0479">Metal-binding</keyword>
<evidence type="ECO:0000256" key="1">
    <source>
        <dbReference type="ARBA" id="ARBA00001947"/>
    </source>
</evidence>
<comment type="catalytic activity">
    <reaction evidence="10">
        <text>7,8-dihydroneopterin 3'-triphosphate + H2O = 6-carboxy-5,6,7,8-tetrahydropterin + triphosphate + acetaldehyde + 2 H(+)</text>
        <dbReference type="Rhea" id="RHEA:27966"/>
        <dbReference type="ChEBI" id="CHEBI:15343"/>
        <dbReference type="ChEBI" id="CHEBI:15377"/>
        <dbReference type="ChEBI" id="CHEBI:15378"/>
        <dbReference type="ChEBI" id="CHEBI:18036"/>
        <dbReference type="ChEBI" id="CHEBI:58462"/>
        <dbReference type="ChEBI" id="CHEBI:61032"/>
        <dbReference type="EC" id="4.1.2.50"/>
    </reaction>
</comment>
<gene>
    <name evidence="11" type="ORF">ATL39_1339</name>
</gene>
<accession>A0A419V6S1</accession>
<dbReference type="PANTHER" id="PTHR12589">
    <property type="entry name" value="PYRUVOYL TETRAHYDROBIOPTERIN SYNTHASE"/>
    <property type="match status" value="1"/>
</dbReference>
<proteinExistence type="inferred from homology"/>
<sequence>MLHQFYPQVPHEYRYELNKDMHLAAAHFIPSEAAGKCQDIHGHTYVINITVAGDQLDSSGFLIDFKILKSLIHRPFDHTLLNDHELFSNEEDSWSFPTTEVIAGKFWKLIQSELNELAHQPKCVQLLVRETPTSYVVFRPKKEDFAI</sequence>
<dbReference type="RefSeq" id="WP_120192501.1">
    <property type="nucleotide sequence ID" value="NZ_RAPK01000007.1"/>
</dbReference>
<reference evidence="11 12" key="1">
    <citation type="submission" date="2018-09" db="EMBL/GenBank/DDBJ databases">
        <title>Genomic Encyclopedia of Archaeal and Bacterial Type Strains, Phase II (KMG-II): from individual species to whole genera.</title>
        <authorList>
            <person name="Goeker M."/>
        </authorList>
    </citation>
    <scope>NUCLEOTIDE SEQUENCE [LARGE SCALE GENOMIC DNA]</scope>
    <source>
        <strain evidence="11 12">DSM 17008</strain>
    </source>
</reference>
<evidence type="ECO:0000256" key="4">
    <source>
        <dbReference type="ARBA" id="ARBA00012982"/>
    </source>
</evidence>
<dbReference type="UniPathway" id="UPA00391"/>
<keyword evidence="12" id="KW-1185">Reference proteome</keyword>
<protein>
    <recommendedName>
        <fullName evidence="5">6-carboxy-5,6,7,8-tetrahydropterin synthase</fullName>
        <ecNumber evidence="4">4.1.2.50</ecNumber>
    </recommendedName>
    <alternativeName>
        <fullName evidence="9">Queuosine biosynthesis protein QueD</fullName>
    </alternativeName>
</protein>
<dbReference type="Proteomes" id="UP000285120">
    <property type="component" value="Unassembled WGS sequence"/>
</dbReference>
<comment type="pathway">
    <text evidence="2">Purine metabolism; 7-cyano-7-deazaguanine biosynthesis.</text>
</comment>
<organism evidence="11 12">
    <name type="scientific">Sinobaca qinghaiensis</name>
    <dbReference type="NCBI Taxonomy" id="342944"/>
    <lineage>
        <taxon>Bacteria</taxon>
        <taxon>Bacillati</taxon>
        <taxon>Bacillota</taxon>
        <taxon>Bacilli</taxon>
        <taxon>Bacillales</taxon>
        <taxon>Sporolactobacillaceae</taxon>
        <taxon>Sinobaca</taxon>
    </lineage>
</organism>
<evidence type="ECO:0000313" key="12">
    <source>
        <dbReference type="Proteomes" id="UP000285120"/>
    </source>
</evidence>
<comment type="caution">
    <text evidence="11">The sequence shown here is derived from an EMBL/GenBank/DDBJ whole genome shotgun (WGS) entry which is preliminary data.</text>
</comment>
<dbReference type="EMBL" id="RAPK01000007">
    <property type="protein sequence ID" value="RKD75638.1"/>
    <property type="molecule type" value="Genomic_DNA"/>
</dbReference>
<keyword evidence="7" id="KW-0862">Zinc</keyword>
<dbReference type="OrthoDB" id="9804698at2"/>
<dbReference type="SUPFAM" id="SSF55620">
    <property type="entry name" value="Tetrahydrobiopterin biosynthesis enzymes-like"/>
    <property type="match status" value="1"/>
</dbReference>
<evidence type="ECO:0000256" key="3">
    <source>
        <dbReference type="ARBA" id="ARBA00008900"/>
    </source>
</evidence>
<name>A0A419V6S1_9BACL</name>
<dbReference type="GO" id="GO:0070497">
    <property type="term" value="F:6-carboxytetrahydropterin synthase activity"/>
    <property type="evidence" value="ECO:0007669"/>
    <property type="project" value="UniProtKB-EC"/>
</dbReference>
<dbReference type="EC" id="4.1.2.50" evidence="4"/>
<dbReference type="AlphaFoldDB" id="A0A419V6S1"/>